<dbReference type="GO" id="GO:0005634">
    <property type="term" value="C:nucleus"/>
    <property type="evidence" value="ECO:0007669"/>
    <property type="project" value="UniProtKB-SubCell"/>
</dbReference>
<sequence length="470" mass="52879">MFAHIHQQHPTTKKEVVPSAATIAQIVQSAFEGLPPTQVSEPLVASCNTLFCGAKFTSIEAHDLHVHKVHQHLCKLCSKVFATVDLLVAHKDSMHHFFCTSSGCGAYLKTTEELGLHIRKSHHHRCDICETIFPEIQGLLDHKDSVHKYRCDHDGCGASFESLAKRVFHSETHRRACDKCQDTFPSIESLIEHRDKAHLFRCDHEGCSALFYNPESRNIHLRINHRHKCDKCKSFFSTIQGLLEHRDSTHLFSCEASGCDARFATQSALESHLTVHQHMCPNCTNVFSTAVDLSKHIASTHRFRCKEEDCEAWFDRVGGLRKHMELHEKVSNKATMESRATQTEDLFVSMESRDTQTEDLFYDTEENETGSSAGSEPDLKSDASELSTSPPTSATTPTYIYFNSAPNPFFKKPAALGNASHRSKTPSGTREQDIDSTTPRSSLHYTPADAEDFMDKLVEDLEKFSLSSRN</sequence>
<dbReference type="AlphaFoldDB" id="A0A9N9LWK2"/>
<dbReference type="Proteomes" id="UP000701801">
    <property type="component" value="Unassembled WGS sequence"/>
</dbReference>
<keyword evidence="12" id="KW-1185">Reference proteome</keyword>
<name>A0A9N9LWK2_9HELO</name>
<keyword evidence="4" id="KW-0862">Zinc</keyword>
<feature type="domain" description="C2H2-type" evidence="10">
    <location>
        <begin position="303"/>
        <end position="327"/>
    </location>
</feature>
<dbReference type="OrthoDB" id="6105938at2759"/>
<feature type="region of interest" description="Disordered" evidence="9">
    <location>
        <begin position="365"/>
        <end position="394"/>
    </location>
</feature>
<dbReference type="PANTHER" id="PTHR46179:SF13">
    <property type="entry name" value="C2H2-TYPE DOMAIN-CONTAINING PROTEIN"/>
    <property type="match status" value="1"/>
</dbReference>
<evidence type="ECO:0000256" key="9">
    <source>
        <dbReference type="SAM" id="MobiDB-lite"/>
    </source>
</evidence>
<dbReference type="EMBL" id="CAJVRM010000335">
    <property type="protein sequence ID" value="CAG8979764.1"/>
    <property type="molecule type" value="Genomic_DNA"/>
</dbReference>
<keyword evidence="6" id="KW-0804">Transcription</keyword>
<keyword evidence="3 8" id="KW-0863">Zinc-finger</keyword>
<evidence type="ECO:0000256" key="2">
    <source>
        <dbReference type="ARBA" id="ARBA00022723"/>
    </source>
</evidence>
<dbReference type="InterPro" id="IPR051061">
    <property type="entry name" value="Zinc_finger_trans_reg"/>
</dbReference>
<comment type="caution">
    <text evidence="11">The sequence shown here is derived from an EMBL/GenBank/DDBJ whole genome shotgun (WGS) entry which is preliminary data.</text>
</comment>
<dbReference type="PROSITE" id="PS50157">
    <property type="entry name" value="ZINC_FINGER_C2H2_2"/>
    <property type="match status" value="4"/>
</dbReference>
<dbReference type="PANTHER" id="PTHR46179">
    <property type="entry name" value="ZINC FINGER PROTEIN"/>
    <property type="match status" value="1"/>
</dbReference>
<feature type="compositionally biased region" description="Polar residues" evidence="9">
    <location>
        <begin position="425"/>
        <end position="444"/>
    </location>
</feature>
<evidence type="ECO:0000256" key="8">
    <source>
        <dbReference type="PROSITE-ProRule" id="PRU00042"/>
    </source>
</evidence>
<organism evidence="11 12">
    <name type="scientific">Hymenoscyphus albidus</name>
    <dbReference type="NCBI Taxonomy" id="595503"/>
    <lineage>
        <taxon>Eukaryota</taxon>
        <taxon>Fungi</taxon>
        <taxon>Dikarya</taxon>
        <taxon>Ascomycota</taxon>
        <taxon>Pezizomycotina</taxon>
        <taxon>Leotiomycetes</taxon>
        <taxon>Helotiales</taxon>
        <taxon>Helotiaceae</taxon>
        <taxon>Hymenoscyphus</taxon>
    </lineage>
</organism>
<gene>
    <name evidence="11" type="ORF">HYALB_00012401</name>
</gene>
<dbReference type="Pfam" id="PF13912">
    <property type="entry name" value="zf-C2H2_6"/>
    <property type="match status" value="4"/>
</dbReference>
<reference evidence="11" key="1">
    <citation type="submission" date="2021-07" db="EMBL/GenBank/DDBJ databases">
        <authorList>
            <person name="Durling M."/>
        </authorList>
    </citation>
    <scope>NUCLEOTIDE SEQUENCE</scope>
</reference>
<comment type="subcellular location">
    <subcellularLocation>
        <location evidence="1">Nucleus</location>
    </subcellularLocation>
</comment>
<evidence type="ECO:0000256" key="1">
    <source>
        <dbReference type="ARBA" id="ARBA00004123"/>
    </source>
</evidence>
<dbReference type="PROSITE" id="PS00028">
    <property type="entry name" value="ZINC_FINGER_C2H2_1"/>
    <property type="match status" value="7"/>
</dbReference>
<evidence type="ECO:0000313" key="11">
    <source>
        <dbReference type="EMBL" id="CAG8979764.1"/>
    </source>
</evidence>
<keyword evidence="5" id="KW-0805">Transcription regulation</keyword>
<dbReference type="Pfam" id="PF00096">
    <property type="entry name" value="zf-C2H2"/>
    <property type="match status" value="2"/>
</dbReference>
<evidence type="ECO:0000256" key="3">
    <source>
        <dbReference type="ARBA" id="ARBA00022771"/>
    </source>
</evidence>
<proteinExistence type="predicted"/>
<dbReference type="Gene3D" id="3.30.160.60">
    <property type="entry name" value="Classic Zinc Finger"/>
    <property type="match status" value="2"/>
</dbReference>
<dbReference type="GO" id="GO:0008270">
    <property type="term" value="F:zinc ion binding"/>
    <property type="evidence" value="ECO:0007669"/>
    <property type="project" value="UniProtKB-KW"/>
</dbReference>
<protein>
    <recommendedName>
        <fullName evidence="10">C2H2-type domain-containing protein</fullName>
    </recommendedName>
</protein>
<feature type="domain" description="C2H2-type" evidence="10">
    <location>
        <begin position="278"/>
        <end position="301"/>
    </location>
</feature>
<feature type="domain" description="C2H2-type" evidence="10">
    <location>
        <begin position="72"/>
        <end position="95"/>
    </location>
</feature>
<evidence type="ECO:0000256" key="6">
    <source>
        <dbReference type="ARBA" id="ARBA00023163"/>
    </source>
</evidence>
<feature type="domain" description="C2H2-type" evidence="10">
    <location>
        <begin position="252"/>
        <end position="281"/>
    </location>
</feature>
<evidence type="ECO:0000256" key="7">
    <source>
        <dbReference type="ARBA" id="ARBA00023242"/>
    </source>
</evidence>
<evidence type="ECO:0000256" key="4">
    <source>
        <dbReference type="ARBA" id="ARBA00022833"/>
    </source>
</evidence>
<keyword evidence="2" id="KW-0479">Metal-binding</keyword>
<keyword evidence="7" id="KW-0539">Nucleus</keyword>
<feature type="region of interest" description="Disordered" evidence="9">
    <location>
        <begin position="413"/>
        <end position="448"/>
    </location>
</feature>
<dbReference type="GO" id="GO:0006357">
    <property type="term" value="P:regulation of transcription by RNA polymerase II"/>
    <property type="evidence" value="ECO:0007669"/>
    <property type="project" value="TreeGrafter"/>
</dbReference>
<dbReference type="SMART" id="SM00355">
    <property type="entry name" value="ZnF_C2H2"/>
    <property type="match status" value="11"/>
</dbReference>
<accession>A0A9N9LWK2</accession>
<dbReference type="InterPro" id="IPR013087">
    <property type="entry name" value="Znf_C2H2_type"/>
</dbReference>
<evidence type="ECO:0000256" key="5">
    <source>
        <dbReference type="ARBA" id="ARBA00023015"/>
    </source>
</evidence>
<evidence type="ECO:0000313" key="12">
    <source>
        <dbReference type="Proteomes" id="UP000701801"/>
    </source>
</evidence>
<evidence type="ECO:0000259" key="10">
    <source>
        <dbReference type="PROSITE" id="PS50157"/>
    </source>
</evidence>